<name>A0AA52EAP4_9PROT</name>
<dbReference type="Pfam" id="PF07310">
    <property type="entry name" value="PAS_5"/>
    <property type="match status" value="1"/>
</dbReference>
<organism evidence="1 2">
    <name type="scientific">Temperatibacter marinus</name>
    <dbReference type="NCBI Taxonomy" id="1456591"/>
    <lineage>
        <taxon>Bacteria</taxon>
        <taxon>Pseudomonadati</taxon>
        <taxon>Pseudomonadota</taxon>
        <taxon>Alphaproteobacteria</taxon>
        <taxon>Kordiimonadales</taxon>
        <taxon>Temperatibacteraceae</taxon>
        <taxon>Temperatibacter</taxon>
    </lineage>
</organism>
<dbReference type="InterPro" id="IPR009922">
    <property type="entry name" value="DUF1457"/>
</dbReference>
<dbReference type="Proteomes" id="UP001268683">
    <property type="component" value="Chromosome"/>
</dbReference>
<dbReference type="EMBL" id="CP123872">
    <property type="protein sequence ID" value="WND01366.1"/>
    <property type="molecule type" value="Genomic_DNA"/>
</dbReference>
<evidence type="ECO:0000313" key="1">
    <source>
        <dbReference type="EMBL" id="WND01366.1"/>
    </source>
</evidence>
<accession>A0AA52EAP4</accession>
<keyword evidence="2" id="KW-1185">Reference proteome</keyword>
<dbReference type="RefSeq" id="WP_310797194.1">
    <property type="nucleotide sequence ID" value="NZ_CP123872.1"/>
</dbReference>
<dbReference type="AlphaFoldDB" id="A0AA52EAP4"/>
<sequence>MQVSEVFLGNQHIAQHLLNFIRGWNSNPDHYIIPPYLNFSPMSLKELLAHTSILEMDKAGGIFFRLCGSEIEKIYGRSLTNTYMSDLYDDLSEAECLNEIYAQAIIQGCGLIKISVKHFIGNTSSYPMLKLCLPMSHPRSLGGNLLLCLSVYPRPSSSGLEMQNTTKLANDKWLNLSYLNFYDNFKTSMMSRRSKLTFEAKNLNVETINFDHFTDLAEEISEELPTSTPAAVAFEDTHLFA</sequence>
<proteinExistence type="predicted"/>
<gene>
    <name evidence="1" type="ORF">QGN29_07295</name>
</gene>
<evidence type="ECO:0000313" key="2">
    <source>
        <dbReference type="Proteomes" id="UP001268683"/>
    </source>
</evidence>
<dbReference type="KEGG" id="tmk:QGN29_07295"/>
<protein>
    <submittedName>
        <fullName evidence="1">PAS domain-containing protein</fullName>
    </submittedName>
</protein>
<reference evidence="1" key="1">
    <citation type="submission" date="2023-04" db="EMBL/GenBank/DDBJ databases">
        <title>Complete genome sequence of Temperatibacter marinus.</title>
        <authorList>
            <person name="Rong J.-C."/>
            <person name="Yi M.-L."/>
            <person name="Zhao Q."/>
        </authorList>
    </citation>
    <scope>NUCLEOTIDE SEQUENCE</scope>
    <source>
        <strain evidence="1">NBRC 110045</strain>
    </source>
</reference>